<keyword evidence="3" id="KW-1185">Reference proteome</keyword>
<dbReference type="SUPFAM" id="SSF55729">
    <property type="entry name" value="Acyl-CoA N-acyltransferases (Nat)"/>
    <property type="match status" value="1"/>
</dbReference>
<name>A0A371P563_9ACTN</name>
<organism evidence="2 3">
    <name type="scientific">Aeromicrobium endophyticum</name>
    <dbReference type="NCBI Taxonomy" id="2292704"/>
    <lineage>
        <taxon>Bacteria</taxon>
        <taxon>Bacillati</taxon>
        <taxon>Actinomycetota</taxon>
        <taxon>Actinomycetes</taxon>
        <taxon>Propionibacteriales</taxon>
        <taxon>Nocardioidaceae</taxon>
        <taxon>Aeromicrobium</taxon>
    </lineage>
</organism>
<dbReference type="PROSITE" id="PS51186">
    <property type="entry name" value="GNAT"/>
    <property type="match status" value="1"/>
</dbReference>
<evidence type="ECO:0000313" key="2">
    <source>
        <dbReference type="EMBL" id="REK71094.1"/>
    </source>
</evidence>
<gene>
    <name evidence="2" type="ORF">DX116_16050</name>
</gene>
<dbReference type="PANTHER" id="PTHR43233">
    <property type="entry name" value="FAMILY N-ACETYLTRANSFERASE, PUTATIVE (AFU_ORTHOLOGUE AFUA_6G03350)-RELATED"/>
    <property type="match status" value="1"/>
</dbReference>
<dbReference type="GO" id="GO:0016747">
    <property type="term" value="F:acyltransferase activity, transferring groups other than amino-acyl groups"/>
    <property type="evidence" value="ECO:0007669"/>
    <property type="project" value="InterPro"/>
</dbReference>
<evidence type="ECO:0000313" key="3">
    <source>
        <dbReference type="Proteomes" id="UP000265581"/>
    </source>
</evidence>
<dbReference type="Pfam" id="PF00583">
    <property type="entry name" value="Acetyltransf_1"/>
    <property type="match status" value="1"/>
</dbReference>
<dbReference type="InterPro" id="IPR053144">
    <property type="entry name" value="Acetyltransferase_Butenolide"/>
</dbReference>
<dbReference type="InterPro" id="IPR016181">
    <property type="entry name" value="Acyl_CoA_acyltransferase"/>
</dbReference>
<dbReference type="CDD" id="cd04301">
    <property type="entry name" value="NAT_SF"/>
    <property type="match status" value="1"/>
</dbReference>
<dbReference type="OrthoDB" id="3216107at2"/>
<dbReference type="AlphaFoldDB" id="A0A371P563"/>
<dbReference type="InterPro" id="IPR000182">
    <property type="entry name" value="GNAT_dom"/>
</dbReference>
<proteinExistence type="predicted"/>
<accession>A0A371P563</accession>
<protein>
    <submittedName>
        <fullName evidence="2">N-acetyltransferase</fullName>
    </submittedName>
</protein>
<sequence>MSVPHLVPGAEFSADADRLDRAQVHAWLSREAYWAIGRSRATQDAAIDGSRNYGVYRSGRQVAYARAVTDCVTFAWVCDVFVDASERGRGVGRMLVEGLTADLDTFGLKRMVLTTGDAHGLYAAVGFEVLPSPERWMVRPGGAPT</sequence>
<dbReference type="Gene3D" id="3.40.630.30">
    <property type="match status" value="1"/>
</dbReference>
<reference evidence="2 3" key="1">
    <citation type="submission" date="2018-08" db="EMBL/GenBank/DDBJ databases">
        <title>Aeromicrobium sp. M2KJ-4, whole genome shotgun sequence.</title>
        <authorList>
            <person name="Tuo L."/>
        </authorList>
    </citation>
    <scope>NUCLEOTIDE SEQUENCE [LARGE SCALE GENOMIC DNA]</scope>
    <source>
        <strain evidence="2 3">M2KJ-4</strain>
    </source>
</reference>
<evidence type="ECO:0000259" key="1">
    <source>
        <dbReference type="PROSITE" id="PS51186"/>
    </source>
</evidence>
<dbReference type="Proteomes" id="UP000265581">
    <property type="component" value="Unassembled WGS sequence"/>
</dbReference>
<dbReference type="EMBL" id="QUBR01000002">
    <property type="protein sequence ID" value="REK71094.1"/>
    <property type="molecule type" value="Genomic_DNA"/>
</dbReference>
<keyword evidence="2" id="KW-0808">Transferase</keyword>
<comment type="caution">
    <text evidence="2">The sequence shown here is derived from an EMBL/GenBank/DDBJ whole genome shotgun (WGS) entry which is preliminary data.</text>
</comment>
<feature type="domain" description="N-acetyltransferase" evidence="1">
    <location>
        <begin position="10"/>
        <end position="142"/>
    </location>
</feature>
<dbReference type="PANTHER" id="PTHR43233:SF1">
    <property type="entry name" value="FAMILY N-ACETYLTRANSFERASE, PUTATIVE (AFU_ORTHOLOGUE AFUA_6G03350)-RELATED"/>
    <property type="match status" value="1"/>
</dbReference>